<evidence type="ECO:0000313" key="6">
    <source>
        <dbReference type="EMBL" id="AOS63638.1"/>
    </source>
</evidence>
<reference evidence="7" key="1">
    <citation type="submission" date="2016-03" db="EMBL/GenBank/DDBJ databases">
        <title>Complete genome sequence of the type strain Actinoalloteichus hymeniacidonis DSM 45092.</title>
        <authorList>
            <person name="Schaffert L."/>
            <person name="Albersmeier A."/>
            <person name="Winkler A."/>
            <person name="Kalinowski J."/>
            <person name="Zotchev S."/>
            <person name="Ruckert C."/>
        </authorList>
    </citation>
    <scope>NUCLEOTIDE SEQUENCE [LARGE SCALE GENOMIC DNA]</scope>
    <source>
        <strain evidence="7">HPA177(T) (DSM 45092(T))</strain>
    </source>
</reference>
<keyword evidence="1" id="KW-0805">Transcription regulation</keyword>
<dbReference type="EMBL" id="CP014859">
    <property type="protein sequence ID" value="AOS63638.1"/>
    <property type="molecule type" value="Genomic_DNA"/>
</dbReference>
<keyword evidence="7" id="KW-1185">Reference proteome</keyword>
<dbReference type="PANTHER" id="PTHR30055">
    <property type="entry name" value="HTH-TYPE TRANSCRIPTIONAL REGULATOR RUTR"/>
    <property type="match status" value="1"/>
</dbReference>
<gene>
    <name evidence="6" type="ORF">TL08_14120</name>
</gene>
<dbReference type="Gene3D" id="1.10.357.10">
    <property type="entry name" value="Tetracycline Repressor, domain 2"/>
    <property type="match status" value="1"/>
</dbReference>
<evidence type="ECO:0000256" key="4">
    <source>
        <dbReference type="PROSITE-ProRule" id="PRU00335"/>
    </source>
</evidence>
<proteinExistence type="predicted"/>
<dbReference type="SUPFAM" id="SSF48498">
    <property type="entry name" value="Tetracyclin repressor-like, C-terminal domain"/>
    <property type="match status" value="1"/>
</dbReference>
<accession>A0AAC9HQT5</accession>
<feature type="DNA-binding region" description="H-T-H motif" evidence="4">
    <location>
        <begin position="36"/>
        <end position="55"/>
    </location>
</feature>
<evidence type="ECO:0000256" key="2">
    <source>
        <dbReference type="ARBA" id="ARBA00023125"/>
    </source>
</evidence>
<name>A0AAC9HQT5_9PSEU</name>
<dbReference type="InterPro" id="IPR050109">
    <property type="entry name" value="HTH-type_TetR-like_transc_reg"/>
</dbReference>
<evidence type="ECO:0000256" key="1">
    <source>
        <dbReference type="ARBA" id="ARBA00023015"/>
    </source>
</evidence>
<dbReference type="GO" id="GO:0000976">
    <property type="term" value="F:transcription cis-regulatory region binding"/>
    <property type="evidence" value="ECO:0007669"/>
    <property type="project" value="TreeGrafter"/>
</dbReference>
<organism evidence="6 7">
    <name type="scientific">Actinoalloteichus hymeniacidonis</name>
    <dbReference type="NCBI Taxonomy" id="340345"/>
    <lineage>
        <taxon>Bacteria</taxon>
        <taxon>Bacillati</taxon>
        <taxon>Actinomycetota</taxon>
        <taxon>Actinomycetes</taxon>
        <taxon>Pseudonocardiales</taxon>
        <taxon>Pseudonocardiaceae</taxon>
        <taxon>Actinoalloteichus</taxon>
    </lineage>
</organism>
<dbReference type="InterPro" id="IPR036271">
    <property type="entry name" value="Tet_transcr_reg_TetR-rel_C_sf"/>
</dbReference>
<dbReference type="Proteomes" id="UP000095210">
    <property type="component" value="Chromosome"/>
</dbReference>
<evidence type="ECO:0000313" key="7">
    <source>
        <dbReference type="Proteomes" id="UP000095210"/>
    </source>
</evidence>
<keyword evidence="2 4" id="KW-0238">DNA-binding</keyword>
<dbReference type="SUPFAM" id="SSF46689">
    <property type="entry name" value="Homeodomain-like"/>
    <property type="match status" value="1"/>
</dbReference>
<sequence length="193" mass="20989">MRVMVDPALASNTRSRTRQAILSAACSVLAHNHTATLPEIADAAGVSRTTLRRYFPDRDSLMNAAVQDSLDALERSVDEAALDQGPPLEAMRRLVAAMVAVGDRLMFLFGDDRVLEGHEAPDDLESPADPVIALIERGQAEGVFDPEVSPGWIQRVLWGVVYTGCEDADQGRLPRHGVASTVIRTFENGIRAR</sequence>
<protein>
    <submittedName>
        <fullName evidence="6">Transcriptional regulator, TetR family</fullName>
    </submittedName>
</protein>
<evidence type="ECO:0000259" key="5">
    <source>
        <dbReference type="PROSITE" id="PS50977"/>
    </source>
</evidence>
<dbReference type="PANTHER" id="PTHR30055:SF234">
    <property type="entry name" value="HTH-TYPE TRANSCRIPTIONAL REGULATOR BETI"/>
    <property type="match status" value="1"/>
</dbReference>
<dbReference type="InterPro" id="IPR001647">
    <property type="entry name" value="HTH_TetR"/>
</dbReference>
<dbReference type="GO" id="GO:0003700">
    <property type="term" value="F:DNA-binding transcription factor activity"/>
    <property type="evidence" value="ECO:0007669"/>
    <property type="project" value="TreeGrafter"/>
</dbReference>
<dbReference type="InterPro" id="IPR009057">
    <property type="entry name" value="Homeodomain-like_sf"/>
</dbReference>
<evidence type="ECO:0000256" key="3">
    <source>
        <dbReference type="ARBA" id="ARBA00023163"/>
    </source>
</evidence>
<keyword evidence="3" id="KW-0804">Transcription</keyword>
<dbReference type="Pfam" id="PF00440">
    <property type="entry name" value="TetR_N"/>
    <property type="match status" value="1"/>
</dbReference>
<feature type="domain" description="HTH tetR-type" evidence="5">
    <location>
        <begin position="15"/>
        <end position="73"/>
    </location>
</feature>
<dbReference type="PROSITE" id="PS50977">
    <property type="entry name" value="HTH_TETR_2"/>
    <property type="match status" value="1"/>
</dbReference>
<dbReference type="KEGG" id="ahm:TL08_14120"/>
<dbReference type="AlphaFoldDB" id="A0AAC9HQT5"/>